<feature type="domain" description="Interferon regulatory factor-3" evidence="1">
    <location>
        <begin position="206"/>
        <end position="385"/>
    </location>
</feature>
<dbReference type="InterPro" id="IPR017855">
    <property type="entry name" value="SMAD-like_dom_sf"/>
</dbReference>
<dbReference type="GeneID" id="107116862"/>
<dbReference type="Gene3D" id="2.60.200.10">
    <property type="match status" value="1"/>
</dbReference>
<dbReference type="SMART" id="SM01243">
    <property type="entry name" value="IRF-3"/>
    <property type="match status" value="1"/>
</dbReference>
<dbReference type="PANTHER" id="PTHR11949">
    <property type="entry name" value="INTERFERON REGULATORY FACTOR"/>
    <property type="match status" value="1"/>
</dbReference>
<reference evidence="3" key="1">
    <citation type="submission" date="2025-08" db="UniProtKB">
        <authorList>
            <consortium name="RefSeq"/>
        </authorList>
    </citation>
    <scope>IDENTIFICATION</scope>
</reference>
<organism evidence="2 3">
    <name type="scientific">Gekko japonicus</name>
    <name type="common">Schlegel's Japanese gecko</name>
    <dbReference type="NCBI Taxonomy" id="146911"/>
    <lineage>
        <taxon>Eukaryota</taxon>
        <taxon>Metazoa</taxon>
        <taxon>Chordata</taxon>
        <taxon>Craniata</taxon>
        <taxon>Vertebrata</taxon>
        <taxon>Euteleostomi</taxon>
        <taxon>Lepidosauria</taxon>
        <taxon>Squamata</taxon>
        <taxon>Bifurcata</taxon>
        <taxon>Gekkota</taxon>
        <taxon>Gekkonidae</taxon>
        <taxon>Gekkoninae</taxon>
        <taxon>Gekko</taxon>
    </lineage>
</organism>
<dbReference type="InterPro" id="IPR019471">
    <property type="entry name" value="Interferon_reg_factor-3"/>
</dbReference>
<dbReference type="InterPro" id="IPR008984">
    <property type="entry name" value="SMAD_FHA_dom_sf"/>
</dbReference>
<dbReference type="PANTHER" id="PTHR11949:SF2">
    <property type="entry name" value="INTERFERON REGULATORY FACTOR 7"/>
    <property type="match status" value="1"/>
</dbReference>
<dbReference type="SUPFAM" id="SSF49879">
    <property type="entry name" value="SMAD/FHA domain"/>
    <property type="match status" value="1"/>
</dbReference>
<gene>
    <name evidence="3" type="primary">LOC107116862</name>
</gene>
<dbReference type="RefSeq" id="XP_015274366.1">
    <property type="nucleotide sequence ID" value="XM_015418880.1"/>
</dbReference>
<evidence type="ECO:0000259" key="1">
    <source>
        <dbReference type="SMART" id="SM01243"/>
    </source>
</evidence>
<accession>A0ABM1KKX9</accession>
<protein>
    <submittedName>
        <fullName evidence="3">Interferon regulatory factor 3-like</fullName>
    </submittedName>
</protein>
<evidence type="ECO:0000313" key="2">
    <source>
        <dbReference type="Proteomes" id="UP000694871"/>
    </source>
</evidence>
<sequence length="415" mass="46619">MYVSSTAQNENATGNCYPCGADTLKWIVQQADLKQSEVQQKKKQVSWGPAQAGDTGNLFETACGRDRCQTVPPVDQNGCLPVANGVLNQPVEDSYYDPMSIPNVNSQSSATLLQYIQQNAIPGQDQCNNVGETPYDGSCFIPHVFVNEEPQGNGVMNNAARNDYQMPANQQAIIEQNLLVPPTVPCPAEQPLLNVPPLQNNEGAVISHLGVSIYYRGRLLHETEVTVNSCMFTYNKHHPCGPAFGNPQVVQFPNPEALPDRKQVKHTLILLQKAGLLLYERNHQIFAKRLDGCKVYWAFSKQLDNITQQSQFKCLIRNTDTEIFDYMQFCQELKDFHENRRVTSPDYTIYLCFGQRFSAAKPKESKLILVKLVPTYCKEWHELVLREGSSSLSSDSSLQISNSLVDMIEQYLMDI</sequence>
<dbReference type="Proteomes" id="UP000694871">
    <property type="component" value="Unplaced"/>
</dbReference>
<dbReference type="Pfam" id="PF10401">
    <property type="entry name" value="IRF-3"/>
    <property type="match status" value="1"/>
</dbReference>
<proteinExistence type="predicted"/>
<name>A0ABM1KKX9_GEKJA</name>
<keyword evidence="2" id="KW-1185">Reference proteome</keyword>
<evidence type="ECO:0000313" key="3">
    <source>
        <dbReference type="RefSeq" id="XP_015274366.1"/>
    </source>
</evidence>